<sequence length="131" mass="15158">MKQLQRLETAAEIVSYIFRGMAMNNNKQNFTAGGSGEYDDNQVYWGLNNIQYFINSLRQLRNNDFDQQSFSSQLQLSKTCDEQIEEECGYEEVDSQLVNNGQGKYIIKDNANETLGEILNFYIDWSNLTPE</sequence>
<organism evidence="1 2">
    <name type="scientific">Streblomastix strix</name>
    <dbReference type="NCBI Taxonomy" id="222440"/>
    <lineage>
        <taxon>Eukaryota</taxon>
        <taxon>Metamonada</taxon>
        <taxon>Preaxostyla</taxon>
        <taxon>Oxymonadida</taxon>
        <taxon>Streblomastigidae</taxon>
        <taxon>Streblomastix</taxon>
    </lineage>
</organism>
<name>A0A5J4WRY9_9EUKA</name>
<accession>A0A5J4WRY9</accession>
<evidence type="ECO:0000313" key="2">
    <source>
        <dbReference type="Proteomes" id="UP000324800"/>
    </source>
</evidence>
<protein>
    <submittedName>
        <fullName evidence="1">Uncharacterized protein</fullName>
    </submittedName>
</protein>
<evidence type="ECO:0000313" key="1">
    <source>
        <dbReference type="EMBL" id="KAA6397670.1"/>
    </source>
</evidence>
<reference evidence="1 2" key="1">
    <citation type="submission" date="2019-03" db="EMBL/GenBank/DDBJ databases">
        <title>Single cell metagenomics reveals metabolic interactions within the superorganism composed of flagellate Streblomastix strix and complex community of Bacteroidetes bacteria on its surface.</title>
        <authorList>
            <person name="Treitli S.C."/>
            <person name="Kolisko M."/>
            <person name="Husnik F."/>
            <person name="Keeling P."/>
            <person name="Hampl V."/>
        </authorList>
    </citation>
    <scope>NUCLEOTIDE SEQUENCE [LARGE SCALE GENOMIC DNA]</scope>
    <source>
        <strain evidence="1">ST1C</strain>
    </source>
</reference>
<dbReference type="EMBL" id="SNRW01001126">
    <property type="protein sequence ID" value="KAA6397670.1"/>
    <property type="molecule type" value="Genomic_DNA"/>
</dbReference>
<proteinExistence type="predicted"/>
<dbReference type="Proteomes" id="UP000324800">
    <property type="component" value="Unassembled WGS sequence"/>
</dbReference>
<dbReference type="AlphaFoldDB" id="A0A5J4WRY9"/>
<comment type="caution">
    <text evidence="1">The sequence shown here is derived from an EMBL/GenBank/DDBJ whole genome shotgun (WGS) entry which is preliminary data.</text>
</comment>
<gene>
    <name evidence="1" type="ORF">EZS28_006798</name>
</gene>